<gene>
    <name evidence="12" type="ORF">J3U88_12580</name>
</gene>
<dbReference type="InterPro" id="IPR027417">
    <property type="entry name" value="P-loop_NTPase"/>
</dbReference>
<dbReference type="SUPFAM" id="SSF52540">
    <property type="entry name" value="P-loop containing nucleoside triphosphate hydrolases"/>
    <property type="match status" value="1"/>
</dbReference>
<dbReference type="PROSITE" id="PS50929">
    <property type="entry name" value="ABC_TM1F"/>
    <property type="match status" value="1"/>
</dbReference>
<dbReference type="GO" id="GO:0005886">
    <property type="term" value="C:plasma membrane"/>
    <property type="evidence" value="ECO:0007669"/>
    <property type="project" value="UniProtKB-SubCell"/>
</dbReference>
<dbReference type="RefSeq" id="WP_207859121.1">
    <property type="nucleotide sequence ID" value="NZ_JAFREP010000010.1"/>
</dbReference>
<comment type="subcellular location">
    <subcellularLocation>
        <location evidence="1">Cell membrane</location>
        <topology evidence="1">Multi-pass membrane protein</topology>
    </subcellularLocation>
</comment>
<protein>
    <submittedName>
        <fullName evidence="12">ABC transporter ATP-binding protein</fullName>
    </submittedName>
</protein>
<dbReference type="GO" id="GO:0015421">
    <property type="term" value="F:ABC-type oligopeptide transporter activity"/>
    <property type="evidence" value="ECO:0007669"/>
    <property type="project" value="TreeGrafter"/>
</dbReference>
<feature type="domain" description="ABC transmembrane type-1" evidence="11">
    <location>
        <begin position="129"/>
        <end position="395"/>
    </location>
</feature>
<dbReference type="Pfam" id="PF00664">
    <property type="entry name" value="ABC_membrane"/>
    <property type="match status" value="1"/>
</dbReference>
<feature type="transmembrane region" description="Helical" evidence="9">
    <location>
        <begin position="366"/>
        <end position="395"/>
    </location>
</feature>
<dbReference type="InterPro" id="IPR003439">
    <property type="entry name" value="ABC_transporter-like_ATP-bd"/>
</dbReference>
<evidence type="ECO:0000256" key="4">
    <source>
        <dbReference type="ARBA" id="ARBA00022741"/>
    </source>
</evidence>
<keyword evidence="7 9" id="KW-0472">Membrane</keyword>
<dbReference type="FunFam" id="3.40.50.300:FF:000287">
    <property type="entry name" value="Multidrug ABC transporter ATP-binding protein"/>
    <property type="match status" value="1"/>
</dbReference>
<keyword evidence="5 12" id="KW-0067">ATP-binding</keyword>
<evidence type="ECO:0000256" key="9">
    <source>
        <dbReference type="SAM" id="Phobius"/>
    </source>
</evidence>
<evidence type="ECO:0000256" key="7">
    <source>
        <dbReference type="ARBA" id="ARBA00023136"/>
    </source>
</evidence>
<dbReference type="PANTHER" id="PTHR43394:SF1">
    <property type="entry name" value="ATP-BINDING CASSETTE SUB-FAMILY B MEMBER 10, MITOCHONDRIAL"/>
    <property type="match status" value="1"/>
</dbReference>
<dbReference type="PROSITE" id="PS00211">
    <property type="entry name" value="ABC_TRANSPORTER_1"/>
    <property type="match status" value="1"/>
</dbReference>
<evidence type="ECO:0000313" key="13">
    <source>
        <dbReference type="Proteomes" id="UP000664417"/>
    </source>
</evidence>
<keyword evidence="4" id="KW-0547">Nucleotide-binding</keyword>
<name>A0A8J7QJE5_9BACT</name>
<evidence type="ECO:0000256" key="2">
    <source>
        <dbReference type="ARBA" id="ARBA00022448"/>
    </source>
</evidence>
<dbReference type="Gene3D" id="1.20.1560.10">
    <property type="entry name" value="ABC transporter type 1, transmembrane domain"/>
    <property type="match status" value="1"/>
</dbReference>
<feature type="transmembrane region" description="Helical" evidence="9">
    <location>
        <begin position="267"/>
        <end position="291"/>
    </location>
</feature>
<feature type="domain" description="ABC transporter" evidence="10">
    <location>
        <begin position="453"/>
        <end position="687"/>
    </location>
</feature>
<keyword evidence="13" id="KW-1185">Reference proteome</keyword>
<evidence type="ECO:0000256" key="1">
    <source>
        <dbReference type="ARBA" id="ARBA00004651"/>
    </source>
</evidence>
<keyword evidence="2" id="KW-0813">Transport</keyword>
<evidence type="ECO:0000259" key="11">
    <source>
        <dbReference type="PROSITE" id="PS50929"/>
    </source>
</evidence>
<dbReference type="Proteomes" id="UP000664417">
    <property type="component" value="Unassembled WGS sequence"/>
</dbReference>
<dbReference type="GO" id="GO:0005524">
    <property type="term" value="F:ATP binding"/>
    <property type="evidence" value="ECO:0007669"/>
    <property type="project" value="UniProtKB-KW"/>
</dbReference>
<dbReference type="InterPro" id="IPR011527">
    <property type="entry name" value="ABC1_TM_dom"/>
</dbReference>
<keyword evidence="6 9" id="KW-1133">Transmembrane helix</keyword>
<evidence type="ECO:0000256" key="6">
    <source>
        <dbReference type="ARBA" id="ARBA00022989"/>
    </source>
</evidence>
<dbReference type="GO" id="GO:0016887">
    <property type="term" value="F:ATP hydrolysis activity"/>
    <property type="evidence" value="ECO:0007669"/>
    <property type="project" value="InterPro"/>
</dbReference>
<reference evidence="12" key="1">
    <citation type="submission" date="2021-03" db="EMBL/GenBank/DDBJ databases">
        <authorList>
            <person name="Wang G."/>
        </authorList>
    </citation>
    <scope>NUCLEOTIDE SEQUENCE</scope>
    <source>
        <strain evidence="12">KCTC 12899</strain>
    </source>
</reference>
<dbReference type="InterPro" id="IPR036640">
    <property type="entry name" value="ABC1_TM_sf"/>
</dbReference>
<dbReference type="SMART" id="SM00382">
    <property type="entry name" value="AAA"/>
    <property type="match status" value="1"/>
</dbReference>
<dbReference type="InterPro" id="IPR017871">
    <property type="entry name" value="ABC_transporter-like_CS"/>
</dbReference>
<feature type="region of interest" description="Disordered" evidence="8">
    <location>
        <begin position="694"/>
        <end position="713"/>
    </location>
</feature>
<comment type="caution">
    <text evidence="12">The sequence shown here is derived from an EMBL/GenBank/DDBJ whole genome shotgun (WGS) entry which is preliminary data.</text>
</comment>
<dbReference type="Gene3D" id="3.40.50.300">
    <property type="entry name" value="P-loop containing nucleotide triphosphate hydrolases"/>
    <property type="match status" value="1"/>
</dbReference>
<accession>A0A8J7QJE5</accession>
<dbReference type="InterPro" id="IPR003593">
    <property type="entry name" value="AAA+_ATPase"/>
</dbReference>
<evidence type="ECO:0000259" key="10">
    <source>
        <dbReference type="PROSITE" id="PS50893"/>
    </source>
</evidence>
<dbReference type="EMBL" id="JAFREP010000010">
    <property type="protein sequence ID" value="MBO1319300.1"/>
    <property type="molecule type" value="Genomic_DNA"/>
</dbReference>
<evidence type="ECO:0000313" key="12">
    <source>
        <dbReference type="EMBL" id="MBO1319300.1"/>
    </source>
</evidence>
<dbReference type="Pfam" id="PF00005">
    <property type="entry name" value="ABC_tran"/>
    <property type="match status" value="1"/>
</dbReference>
<organism evidence="12 13">
    <name type="scientific">Acanthopleuribacter pedis</name>
    <dbReference type="NCBI Taxonomy" id="442870"/>
    <lineage>
        <taxon>Bacteria</taxon>
        <taxon>Pseudomonadati</taxon>
        <taxon>Acidobacteriota</taxon>
        <taxon>Holophagae</taxon>
        <taxon>Acanthopleuribacterales</taxon>
        <taxon>Acanthopleuribacteraceae</taxon>
        <taxon>Acanthopleuribacter</taxon>
    </lineage>
</organism>
<dbReference type="SUPFAM" id="SSF90123">
    <property type="entry name" value="ABC transporter transmembrane region"/>
    <property type="match status" value="1"/>
</dbReference>
<dbReference type="AlphaFoldDB" id="A0A8J7QJE5"/>
<evidence type="ECO:0000256" key="8">
    <source>
        <dbReference type="SAM" id="MobiDB-lite"/>
    </source>
</evidence>
<feature type="transmembrane region" description="Helical" evidence="9">
    <location>
        <begin position="134"/>
        <end position="155"/>
    </location>
</feature>
<dbReference type="InterPro" id="IPR039421">
    <property type="entry name" value="Type_1_exporter"/>
</dbReference>
<proteinExistence type="predicted"/>
<keyword evidence="3 9" id="KW-0812">Transmembrane</keyword>
<evidence type="ECO:0000256" key="5">
    <source>
        <dbReference type="ARBA" id="ARBA00022840"/>
    </source>
</evidence>
<evidence type="ECO:0000256" key="3">
    <source>
        <dbReference type="ARBA" id="ARBA00022692"/>
    </source>
</evidence>
<dbReference type="PROSITE" id="PS50893">
    <property type="entry name" value="ABC_TRANSPORTER_2"/>
    <property type="match status" value="1"/>
</dbReference>
<dbReference type="PANTHER" id="PTHR43394">
    <property type="entry name" value="ATP-DEPENDENT PERMEASE MDL1, MITOCHONDRIAL"/>
    <property type="match status" value="1"/>
</dbReference>
<sequence length="713" mass="78536">MKRHKTVQPLRLRSAIQGRERWDIVGLRRKPFLAEQLEWDLKNHAGVVSVRANPVTGRVLLVYDHHIVTDTADLLRDALEGLAKRWAGESATREGGGPFDEAPATHQADEHVLSLIRSVEENTGQRWKATGLTLLNTVAALAPPLTLGLIMAAAVSGGLPVLTNVGLSPVAQVGLLAVGFVGANTANTITEYHAKTAWQRYAAGIEHALRVKAFAHVQHLDAAYLDNQNTGQVLSVVHDDTVKMREFLSHLPDSTVDRVGTFAAGSAFLLAISPVSFLLSLVPLPVIYYVYRRYHKKIAEVYRDQGIKQHAARKQLSDSLTGLSTIKSFSREEYEQLRLEALSRDLKESTEAAYAEAMRYADMTKFAMVAGIGLPIIYGGALMLSGQISVTVFMLQSFVMPKMVGAMGGLDHDYDLYQSTVAAGKRLSGILSVQPAIQNGYRLFEAETIHGDLRFQGVTFGYAGNEHLFEDFDLHIPARSSVGLVGTTGSGKSTLTRLLMRFYEITKGRILLDGQDIRELEFNALRDVIGLVSQDVFLFHGTVYENIHYGRLDATREEVITAARLAEALTFINALPDGFETIVGERGQKLSGGQRQRIAIARVFLKNPPILILDEATSSVDNETEAAIQHSIDQLAKDRTTIVIAHRLSTVRHLDRIHLIECGRVLEEGSHEELLALDKAYAALWKRQTGDDAAALFTGENEDPENQPNKEQP</sequence>